<dbReference type="Pfam" id="PF08386">
    <property type="entry name" value="Abhydrolase_4"/>
    <property type="match status" value="1"/>
</dbReference>
<accession>A0A3B1BYK8</accession>
<dbReference type="PANTHER" id="PTHR43689:SF8">
    <property type="entry name" value="ALPHA_BETA-HYDROLASES SUPERFAMILY PROTEIN"/>
    <property type="match status" value="1"/>
</dbReference>
<sequence length="319" mass="35399">MYRYIRPLKIVFQRPDSFHIIGICLYWKVKAGLGRLKLKSNAMTKNKTGKLVISIVSKLMWFVAPSMTAKIIKKAFFASRNMRVDDSHKTLLAGAERFEVMALGKTIQCWKWGSGPSILLVHGWGMRGIKLAPLINPLLESGYSVVAYDSLAHGESEGDTTNFFELVESVNAVFDHIGEADFVIAHSMGAAAAVNLRNGNGKKIKFVLIAPIYDLHRVIYTFGEASGLYMPVYENIIHNIENNFGKTLNDVSPMTIAGDIKAPVLIFHDEDDTTVPVRHGEALAGKLEDARLVKTSGLGHNQILKSKELVERVIEFLAE</sequence>
<dbReference type="AlphaFoldDB" id="A0A3B1BYK8"/>
<dbReference type="InterPro" id="IPR029058">
    <property type="entry name" value="AB_hydrolase_fold"/>
</dbReference>
<dbReference type="SUPFAM" id="SSF53474">
    <property type="entry name" value="alpha/beta-Hydrolases"/>
    <property type="match status" value="1"/>
</dbReference>
<protein>
    <recommendedName>
        <fullName evidence="4">Serine aminopeptidase S33 domain-containing protein</fullName>
    </recommendedName>
</protein>
<feature type="domain" description="Peptidase S33 tripeptidyl aminopeptidase-like C-terminal" evidence="1">
    <location>
        <begin position="261"/>
        <end position="317"/>
    </location>
</feature>
<gene>
    <name evidence="3" type="ORF">MNBD_NITROSPINAE03-1001</name>
</gene>
<feature type="domain" description="Serine aminopeptidase S33" evidence="2">
    <location>
        <begin position="118"/>
        <end position="222"/>
    </location>
</feature>
<dbReference type="InterPro" id="IPR013595">
    <property type="entry name" value="Pept_S33_TAP-like_C"/>
</dbReference>
<dbReference type="InterPro" id="IPR022742">
    <property type="entry name" value="Hydrolase_4"/>
</dbReference>
<evidence type="ECO:0000313" key="3">
    <source>
        <dbReference type="EMBL" id="VAX19591.1"/>
    </source>
</evidence>
<evidence type="ECO:0000259" key="1">
    <source>
        <dbReference type="Pfam" id="PF08386"/>
    </source>
</evidence>
<dbReference type="PANTHER" id="PTHR43689">
    <property type="entry name" value="HYDROLASE"/>
    <property type="match status" value="1"/>
</dbReference>
<evidence type="ECO:0008006" key="4">
    <source>
        <dbReference type="Google" id="ProtNLM"/>
    </source>
</evidence>
<proteinExistence type="predicted"/>
<name>A0A3B1BYK8_9ZZZZ</name>
<dbReference type="Gene3D" id="3.40.50.1820">
    <property type="entry name" value="alpha/beta hydrolase"/>
    <property type="match status" value="1"/>
</dbReference>
<dbReference type="Pfam" id="PF12146">
    <property type="entry name" value="Hydrolase_4"/>
    <property type="match status" value="1"/>
</dbReference>
<evidence type="ECO:0000259" key="2">
    <source>
        <dbReference type="Pfam" id="PF12146"/>
    </source>
</evidence>
<reference evidence="3" key="1">
    <citation type="submission" date="2018-06" db="EMBL/GenBank/DDBJ databases">
        <authorList>
            <person name="Zhirakovskaya E."/>
        </authorList>
    </citation>
    <scope>NUCLEOTIDE SEQUENCE</scope>
</reference>
<dbReference type="EMBL" id="UOGB01000152">
    <property type="protein sequence ID" value="VAX19591.1"/>
    <property type="molecule type" value="Genomic_DNA"/>
</dbReference>
<organism evidence="3">
    <name type="scientific">hydrothermal vent metagenome</name>
    <dbReference type="NCBI Taxonomy" id="652676"/>
    <lineage>
        <taxon>unclassified sequences</taxon>
        <taxon>metagenomes</taxon>
        <taxon>ecological metagenomes</taxon>
    </lineage>
</organism>